<evidence type="ECO:0000313" key="2">
    <source>
        <dbReference type="Proteomes" id="UP000005384"/>
    </source>
</evidence>
<sequence>MKTSYEIEKIAKANKISIEILSLEQAQMIKNRILQKYSNKNKSTFLWESFLDFSIVNNKDGWTLIADYVNAKKCLMFFDDDDSIIVFKGGNDLYKLLSEMYGFEFYITNFTTEYLICFNHHDCLMGCGTAKNWVNKLQNDLTTNKAINLGPDTSVIVPYIRI</sequence>
<gene>
    <name evidence="1" type="ORF">HMPREF9473_00538</name>
</gene>
<protein>
    <submittedName>
        <fullName evidence="1">Uncharacterized protein</fullName>
    </submittedName>
</protein>
<dbReference type="EMBL" id="ADLN01000002">
    <property type="protein sequence ID" value="EHI61515.1"/>
    <property type="molecule type" value="Genomic_DNA"/>
</dbReference>
<dbReference type="OrthoDB" id="2678776at2"/>
<dbReference type="Proteomes" id="UP000005384">
    <property type="component" value="Unassembled WGS sequence"/>
</dbReference>
<dbReference type="RefSeq" id="WP_006778522.1">
    <property type="nucleotide sequence ID" value="NZ_CP040506.1"/>
</dbReference>
<dbReference type="HOGENOM" id="CLU_147413_0_0_9"/>
<reference evidence="1 2" key="1">
    <citation type="submission" date="2011-08" db="EMBL/GenBank/DDBJ databases">
        <title>The Genome Sequence of Clostridium hathewayi WAL-18680.</title>
        <authorList>
            <consortium name="The Broad Institute Genome Sequencing Platform"/>
            <person name="Earl A."/>
            <person name="Ward D."/>
            <person name="Feldgarden M."/>
            <person name="Gevers D."/>
            <person name="Finegold S.M."/>
            <person name="Summanen P.H."/>
            <person name="Molitoris D.R."/>
            <person name="Song M."/>
            <person name="Daigneault M."/>
            <person name="Allen-Vercoe E."/>
            <person name="Young S.K."/>
            <person name="Zeng Q."/>
            <person name="Gargeya S."/>
            <person name="Fitzgerald M."/>
            <person name="Haas B."/>
            <person name="Abouelleil A."/>
            <person name="Alvarado L."/>
            <person name="Arachchi H.M."/>
            <person name="Berlin A."/>
            <person name="Brown A."/>
            <person name="Chapman S.B."/>
            <person name="Chen Z."/>
            <person name="Dunbar C."/>
            <person name="Freedman E."/>
            <person name="Gearin G."/>
            <person name="Gellesch M."/>
            <person name="Goldberg J."/>
            <person name="Griggs A."/>
            <person name="Gujja S."/>
            <person name="Heiman D."/>
            <person name="Howarth C."/>
            <person name="Larson L."/>
            <person name="Lui A."/>
            <person name="MacDonald P.J.P."/>
            <person name="Montmayeur A."/>
            <person name="Murphy C."/>
            <person name="Neiman D."/>
            <person name="Pearson M."/>
            <person name="Priest M."/>
            <person name="Roberts A."/>
            <person name="Saif S."/>
            <person name="Shea T."/>
            <person name="Shenoy N."/>
            <person name="Sisk P."/>
            <person name="Stolte C."/>
            <person name="Sykes S."/>
            <person name="Wortman J."/>
            <person name="Nusbaum C."/>
            <person name="Birren B."/>
        </authorList>
    </citation>
    <scope>NUCLEOTIDE SEQUENCE [LARGE SCALE GENOMIC DNA]</scope>
    <source>
        <strain evidence="1 2">WAL-18680</strain>
    </source>
</reference>
<dbReference type="InterPro" id="IPR046644">
    <property type="entry name" value="DUF6756"/>
</dbReference>
<name>G5IAF8_9FIRM</name>
<dbReference type="Pfam" id="PF20541">
    <property type="entry name" value="DUF6756"/>
    <property type="match status" value="1"/>
</dbReference>
<comment type="caution">
    <text evidence="1">The sequence shown here is derived from an EMBL/GenBank/DDBJ whole genome shotgun (WGS) entry which is preliminary data.</text>
</comment>
<accession>G5IAF8</accession>
<keyword evidence="2" id="KW-1185">Reference proteome</keyword>
<organism evidence="1 2">
    <name type="scientific">Hungatella hathewayi WAL-18680</name>
    <dbReference type="NCBI Taxonomy" id="742737"/>
    <lineage>
        <taxon>Bacteria</taxon>
        <taxon>Bacillati</taxon>
        <taxon>Bacillota</taxon>
        <taxon>Clostridia</taxon>
        <taxon>Lachnospirales</taxon>
        <taxon>Lachnospiraceae</taxon>
        <taxon>Hungatella</taxon>
    </lineage>
</organism>
<evidence type="ECO:0000313" key="1">
    <source>
        <dbReference type="EMBL" id="EHI61515.1"/>
    </source>
</evidence>
<dbReference type="AlphaFoldDB" id="G5IAF8"/>
<proteinExistence type="predicted"/>